<name>A0A6C0DYM5_9ZZZZ</name>
<keyword evidence="1" id="KW-0812">Transmembrane</keyword>
<feature type="transmembrane region" description="Helical" evidence="1">
    <location>
        <begin position="170"/>
        <end position="193"/>
    </location>
</feature>
<evidence type="ECO:0000256" key="1">
    <source>
        <dbReference type="SAM" id="Phobius"/>
    </source>
</evidence>
<dbReference type="EMBL" id="MN739695">
    <property type="protein sequence ID" value="QHT21562.1"/>
    <property type="molecule type" value="Genomic_DNA"/>
</dbReference>
<feature type="transmembrane region" description="Helical" evidence="1">
    <location>
        <begin position="144"/>
        <end position="164"/>
    </location>
</feature>
<accession>A0A6C0DYM5</accession>
<organism evidence="2">
    <name type="scientific">viral metagenome</name>
    <dbReference type="NCBI Taxonomy" id="1070528"/>
    <lineage>
        <taxon>unclassified sequences</taxon>
        <taxon>metagenomes</taxon>
        <taxon>organismal metagenomes</taxon>
    </lineage>
</organism>
<dbReference type="AlphaFoldDB" id="A0A6C0DYM5"/>
<protein>
    <submittedName>
        <fullName evidence="2">Uncharacterized protein</fullName>
    </submittedName>
</protein>
<reference evidence="2" key="1">
    <citation type="journal article" date="2020" name="Nature">
        <title>Giant virus diversity and host interactions through global metagenomics.</title>
        <authorList>
            <person name="Schulz F."/>
            <person name="Roux S."/>
            <person name="Paez-Espino D."/>
            <person name="Jungbluth S."/>
            <person name="Walsh D.A."/>
            <person name="Denef V.J."/>
            <person name="McMahon K.D."/>
            <person name="Konstantinidis K.T."/>
            <person name="Eloe-Fadrosh E.A."/>
            <person name="Kyrpides N.C."/>
            <person name="Woyke T."/>
        </authorList>
    </citation>
    <scope>NUCLEOTIDE SEQUENCE</scope>
    <source>
        <strain evidence="2">GVMAG-M-3300023179-103</strain>
    </source>
</reference>
<keyword evidence="1" id="KW-0472">Membrane</keyword>
<sequence length="280" mass="33114">MNEKKLYDFNSDDEYNKKTKELYLTKNSLLDEEKQVIKDYQCEINLLIQDTSIPQNIKDENIKEIKSIMSHKKTYYGELMANIEEQIKNYKKDYEIYVNEKKGYTWDTDNNETIKKWKVECDRNHFIYSNILDVLMKKSKQIKLVMIILTAIQSLIAISNLGISNDVSQTIIWLIKILTSVISTVSFILTQYLTLQKYDDDIKNITDYLINLKLFLKEITIISNIKNELRPNGDKYITDNEKTYLDIQSKSPTISPKIYQENLQSYDRFIKANKNKTYLV</sequence>
<proteinExistence type="predicted"/>
<keyword evidence="1" id="KW-1133">Transmembrane helix</keyword>
<evidence type="ECO:0000313" key="2">
    <source>
        <dbReference type="EMBL" id="QHT21562.1"/>
    </source>
</evidence>